<comment type="cofactor">
    <cofactor evidence="1">
        <name>pantetheine 4'-phosphate</name>
        <dbReference type="ChEBI" id="CHEBI:47942"/>
    </cofactor>
</comment>
<dbReference type="NCBIfam" id="NF003417">
    <property type="entry name" value="PRK04813.1"/>
    <property type="match status" value="3"/>
</dbReference>
<sequence length="3681" mass="395513">MSAPVDGHWPLSAAQSGMWFAQQLDPDNPIFTWGEYLDIRGELDTELFETALRTVIGEAETMRARVVTGSGAVGQAVRPDSGWRLRHVDVSDEPDPALAAERWMRADLARPMDLEREAAFTQVLFRAAPDRVLWYQRIHHVMIDGFGLSLIVRRVAQVYTALVAGTPHEDGAFGSLRLLLDEDSDYRGSAEHEADREYWLERVGDLPEVPVLAEGPAVTAATFIRRSVHLDAAAVDALGEAARGIGASWPRLVIAATAAYMHRVTGATDVVLGLPVTGRVSDTERAVPGMASNIMPFRLTVRPQDTVAELVAEVSREVRRVMAHQRYRYEDLRRDLKQVGDGRRLFGTIVNVMRFGYDLRFGDCTSVAHNLSTGPVPDLSVVVHDRMDGRGIRIDFDANPDMYTAEEVETHRRRFLAVLHAMAADPGGRVGRLDLLDEREREQVLVADNATARETAGRARTIVDRFAHFVAERPDAPALRSPEERLSYRELDARANRLARQLLTMGVGAETPVAVLMERSVDLVVATLAVLKAGGTYVPIHPSYPAARREVIMAETAAPVLLTDRALRDDRFTHEATVLVVDERHRWAGMDATDPGVPVHPDQLACVMYTSGSTGRPKGAAITHLDVAELSHDGWWETGATARVLLHSPHAWDAYTLEAWVPLLTGGEVVLAPAGDLDLPTLRTLVVDEGITALWLTAGLFHLLVEQSPECFRDVLEVWTGGDVVSPAAVRAALAENPKLTVVNGYGPTETTVFATRNPISAGEVLGAAVPIGRPLDNMRLYVLDGAMLPVPPGTTGELYVAGAGLARGYAGRAGLTAERFVADPFGPAGSRMYRTGDLVRRCEDGELEFVGRSDDQVKLRGFRIELAEIEEALTRHPGVTRAAVLVRRYRAGDDRLIAYVVPAAGPEAPDEERLREHAAAILPGYMVPAAFVLLDGLPLTSHGKLDRAALPNPEFGAKSAARGPSNPREEALCALFAEELGLPSVGVDDNFFEMGGHSLLAIRLINRIRTQLGVEFTLRTFFDNPTVGQLAAPAHETGGADRPALVAGPRPEHVPLSHAQNRLWFLNEVQEAAPAYNVPLVFRISGALDLTVLRAALDDLVDRHEVLRTVYPVLAGAPYQRILAPGETRVDVRLVEGDEAGTGSGETAAAVLAEAARAAFDLTAGLPLRATVVRLGPSEHVLLLLFHHIAADGWSLGPIVRDVSEAYTARTAGRAPQWSALPVQYADYTLWQRAVLGDVDDPQSPAARQTDFWRRELEGLPHELALPSDRGRPARPTHGVDTVPLRLPGELHQELAALAARTNTSVFMVLQAALAALLTRLGAGTDIPIGTPVAGRGDENLQDLVGFFVNTLVLRTDTSGHPTFEELLGRVRDSALEAYSHQDVPFEHLVEALKPPRALGRHPLFQVMLALQGSEDGTLSLPGATTRFEPIEALAAKFDLLVNLTERYGADGTANGLVGGLEYSTDLFERATARSIAERFTRLLRAAVTDPARRVTTIDLLTDTERRLLATEPDGPSQAPGRTLPELFEAQVRRAPEAVAVSFDGTSVTYRELNERANRLARLLVARGAGPERVVALLLPRSPEMIVAILAVLKSGAAYLPMDPDYPAQRLALMVGDAAPLCAVTTSAVSCALPDGTPTILLDDRGVIGELAAQAPLDLGDAHPSGAPRPGNAAYIIYTSGSTGTPKGVVVPHHNVVRLFGTTEDSFRFGAEDVWSLCHSYAFDFSVWEIWGPLLHGGRLVVIPREIVRSPAELLALLVEERVTILNQTPSAFYELMRSDRENPRLGSRLALRRVVFGGEQLDLGQLADWYERHADDAPVLVNMYGITETTVHVSHLALGQDAAAAPRSLIGEGLPDLRVRLLDEALQPLPAGVIGEMYVSGPGVSRGYLNRPGVTSERFVADPFGPPGSRMYRTGDLARLLPGGGFEFLGRADHQIQVRGFRIEPGEIETALTEHPAVTRAAVVLREFGEGDRRLVAYVVADRGEAPGAGELRRHLAGNLPEHMVPAAFVTVDAMPMTANGKLDQAALPHPALGAGAEADDAAPRTHEEEVLLGLFRDVLGVGGIGIHDGFFELGGHSLLVTRLVGRVRSALGVELPMRALFETPTVAALATRIAGTPRALPALRAAERPAVLPLSYAQRRLWVVQNLEGPSATYNISLALRLSGALDVPALRRAVQDVIGRHESLRTVFPARDGVPYQKVLPATEVPPVFRVADVAAADLPAALTASAGHAFDLAAEPPLRVDAFRLDGDTHVLHLVLHHIAGDGWSLAPLADDLGAAYRARTAGQEPGWTPPGAQYADYALWQREVLGEAEDDSSLAARQLAFWREALRDLPDRLELPTDRPRPAVASHRGAMVGFDLPQSLHRSLHELARARGTSFFMVLQAGLAALLTRLGAGTDLPIGTPVAGRGDEALDDAVGFFVNTLVLRTDTSGDPTFTELLDRVRATDLAAFSHQELPFEHLVDALKPERSLSVQPLVQVVLALQNVPAYDLDLPGVAVTREPVELEVAKFDLSFGMSERQDDAGEPAGVTGFVEFSTDLYERSTVERLAERWVRVLEAMTADPLARLSQAPVLSPAEREELLRHGNTGTPPVPHGCVGELFELQAARTPAATAVVFEGTELSYAEVEARANRIAHALIRRGVGPEAIVALALPRSTELAVAVLGVLKAGAAYMLIDPEHPADRIAFMLSDADPAVILTTREAAALLAPAPAARMLVLDAHEVSAELAAGPGHAPAQTDRVAPLTTGNTAYVIYTSGSTGRPKAVLVPHAGIPNLVRALNDAADVGPGSRFLQFASLSFDASVMELFMPLLSGGAVVLAPAARLAPGRPLAELARESGITHALLPPSALAVLPEDAFGPGATIFTGGEACPPDVVRRWSGRVRLLNAYGPTEATVCSTVSTALTEGGTPPIGRPLPNVRAYVLDEHLRLVPAGVTGELYVGGAGPARGYLNRPDLTAERFLPDPFGAPGERMYRTGDLVRWRADGRMDYLGRADGQVKIRGFRIELEEVAAALSDHPDVARAVAAVREDRPGDRRLVAYAGPVDGSSPSASDLRSHLAGRLPHYMVPAAVVLLDAFPLASSGKIDRGALPAPDYGAQAAGQAPRTPLEESLCELFAEVLGVPSVGVHNGFFDLGGDSIMSIQLVGRARRAGLEITPRDVFQNPTVAELASVARPLESAPERAPDIGTGEVDLLPIVHWLRERGGPVDGFHQSVVVKVPAGIDEARLVRTLQTLLDHHDALRLRLDRTQQRWALEVPPPGAVDAGRCLTRVDATGVPADGMRAAMAAAGEAARSRLSPQDGVMLQAVWLDAGPDRSGRLQLMVHHLAVDGVSWRILLPDLATAAAAAVRDQEPGLPSVTTTLRTWARTLRDEARSPRRLAELPLWTEVLATADPELGERPLDARLDTHATTRSLTRVLSAQSTEPLLTTLPSTFRGTVNDILLAAFTLAVAQWRRTTGRSANSAVLIDLEDHGREPFTEGTDLSRTVGWFTNMHPARLDPGAVAWSEVLAGGPAVGAAVKRIKEQLRALPDRGIGYGLLRHLNPDTAGLPALATRPQIAFNYLGRFNGAADTDWAPVAEDGAYGGGTDAAAPAAHVLELNALTRDDGQGPRLTCTWSWPDGLLTEAEVHELTELWAAALDGLAAHGAAPEAGGLTASDLSLVSLDQTNIDLLEAVWRNRK</sequence>
<keyword evidence="8" id="KW-1185">Reference proteome</keyword>
<name>A0ABS8E342_9ACTN</name>
<dbReference type="SMART" id="SM00823">
    <property type="entry name" value="PKS_PP"/>
    <property type="match status" value="3"/>
</dbReference>
<dbReference type="Proteomes" id="UP001520654">
    <property type="component" value="Unassembled WGS sequence"/>
</dbReference>
<evidence type="ECO:0000313" key="7">
    <source>
        <dbReference type="EMBL" id="MCC0095446.1"/>
    </source>
</evidence>
<reference evidence="7 8" key="1">
    <citation type="submission" date="2021-08" db="EMBL/GenBank/DDBJ databases">
        <title>Genomic Architecture of Streptomyces flavotricini NGL1 and Streptomyces erythrochromogenes HMS4 With Differential Plant Beneficial attributes and laccase production capabilities.</title>
        <authorList>
            <person name="Salwan R."/>
            <person name="Kaur R."/>
            <person name="Sharma V."/>
        </authorList>
    </citation>
    <scope>NUCLEOTIDE SEQUENCE [LARGE SCALE GENOMIC DNA]</scope>
    <source>
        <strain evidence="7 8">NGL1</strain>
    </source>
</reference>
<dbReference type="PROSITE" id="PS50075">
    <property type="entry name" value="CARRIER"/>
    <property type="match status" value="3"/>
</dbReference>
<dbReference type="InterPro" id="IPR006162">
    <property type="entry name" value="Ppantetheine_attach_site"/>
</dbReference>
<dbReference type="InterPro" id="IPR010071">
    <property type="entry name" value="AA_adenyl_dom"/>
</dbReference>
<dbReference type="NCBIfam" id="TIGR01733">
    <property type="entry name" value="AA-adenyl-dom"/>
    <property type="match status" value="3"/>
</dbReference>
<dbReference type="InterPro" id="IPR045851">
    <property type="entry name" value="AMP-bd_C_sf"/>
</dbReference>
<comment type="caution">
    <text evidence="7">The sequence shown here is derived from an EMBL/GenBank/DDBJ whole genome shotgun (WGS) entry which is preliminary data.</text>
</comment>
<dbReference type="InterPro" id="IPR042099">
    <property type="entry name" value="ANL_N_sf"/>
</dbReference>
<dbReference type="InterPro" id="IPR025110">
    <property type="entry name" value="AMP-bd_C"/>
</dbReference>
<dbReference type="Gene3D" id="1.10.1200.10">
    <property type="entry name" value="ACP-like"/>
    <property type="match status" value="3"/>
</dbReference>
<dbReference type="Gene3D" id="3.40.50.12780">
    <property type="entry name" value="N-terminal domain of ligase-like"/>
    <property type="match status" value="1"/>
</dbReference>
<dbReference type="NCBIfam" id="TIGR01720">
    <property type="entry name" value="NRPS-para261"/>
    <property type="match status" value="1"/>
</dbReference>
<evidence type="ECO:0000256" key="1">
    <source>
        <dbReference type="ARBA" id="ARBA00001957"/>
    </source>
</evidence>
<dbReference type="CDD" id="cd19540">
    <property type="entry name" value="LCL_NRPS-like"/>
    <property type="match status" value="2"/>
</dbReference>
<dbReference type="PANTHER" id="PTHR45527">
    <property type="entry name" value="NONRIBOSOMAL PEPTIDE SYNTHETASE"/>
    <property type="match status" value="1"/>
</dbReference>
<feature type="domain" description="Carrier" evidence="6">
    <location>
        <begin position="2045"/>
        <end position="2120"/>
    </location>
</feature>
<dbReference type="SUPFAM" id="SSF52777">
    <property type="entry name" value="CoA-dependent acyltransferases"/>
    <property type="match status" value="8"/>
</dbReference>
<keyword evidence="3" id="KW-0597">Phosphoprotein</keyword>
<dbReference type="InterPro" id="IPR009081">
    <property type="entry name" value="PP-bd_ACP"/>
</dbReference>
<dbReference type="Gene3D" id="3.30.300.30">
    <property type="match status" value="3"/>
</dbReference>
<organism evidence="7 8">
    <name type="scientific">Streptomyces flavotricini</name>
    <dbReference type="NCBI Taxonomy" id="66888"/>
    <lineage>
        <taxon>Bacteria</taxon>
        <taxon>Bacillati</taxon>
        <taxon>Actinomycetota</taxon>
        <taxon>Actinomycetes</taxon>
        <taxon>Kitasatosporales</taxon>
        <taxon>Streptomycetaceae</taxon>
        <taxon>Streptomyces</taxon>
    </lineage>
</organism>
<dbReference type="Pfam" id="PF13193">
    <property type="entry name" value="AMP-binding_C"/>
    <property type="match status" value="3"/>
</dbReference>
<dbReference type="CDD" id="cd17643">
    <property type="entry name" value="A_NRPS_Cytc1-like"/>
    <property type="match status" value="1"/>
</dbReference>
<dbReference type="InterPro" id="IPR010060">
    <property type="entry name" value="NRPS_synth"/>
</dbReference>
<keyword evidence="2" id="KW-0596">Phosphopantetheine</keyword>
<dbReference type="Gene3D" id="2.30.38.10">
    <property type="entry name" value="Luciferase, Domain 3"/>
    <property type="match status" value="2"/>
</dbReference>
<dbReference type="InterPro" id="IPR020806">
    <property type="entry name" value="PKS_PP-bd"/>
</dbReference>
<evidence type="ECO:0000259" key="6">
    <source>
        <dbReference type="PROSITE" id="PS50075"/>
    </source>
</evidence>
<dbReference type="PROSITE" id="PS00455">
    <property type="entry name" value="AMP_BINDING"/>
    <property type="match status" value="3"/>
</dbReference>
<dbReference type="InterPro" id="IPR036736">
    <property type="entry name" value="ACP-like_sf"/>
</dbReference>
<dbReference type="SUPFAM" id="SSF56801">
    <property type="entry name" value="Acetyl-CoA synthetase-like"/>
    <property type="match status" value="3"/>
</dbReference>
<feature type="domain" description="Carrier" evidence="6">
    <location>
        <begin position="964"/>
        <end position="1039"/>
    </location>
</feature>
<dbReference type="CDD" id="cd17652">
    <property type="entry name" value="A_NRPS_CmdD_like"/>
    <property type="match status" value="1"/>
</dbReference>
<dbReference type="PANTHER" id="PTHR45527:SF1">
    <property type="entry name" value="FATTY ACID SYNTHASE"/>
    <property type="match status" value="1"/>
</dbReference>
<dbReference type="Pfam" id="PF00501">
    <property type="entry name" value="AMP-binding"/>
    <property type="match status" value="3"/>
</dbReference>
<dbReference type="Pfam" id="PF00550">
    <property type="entry name" value="PP-binding"/>
    <property type="match status" value="3"/>
</dbReference>
<dbReference type="InterPro" id="IPR000873">
    <property type="entry name" value="AMP-dep_synth/lig_dom"/>
</dbReference>
<dbReference type="EMBL" id="JAINUL010000001">
    <property type="protein sequence ID" value="MCC0095446.1"/>
    <property type="molecule type" value="Genomic_DNA"/>
</dbReference>
<evidence type="ECO:0000256" key="3">
    <source>
        <dbReference type="ARBA" id="ARBA00022553"/>
    </source>
</evidence>
<dbReference type="Gene3D" id="3.30.559.30">
    <property type="entry name" value="Nonribosomal peptide synthetase, condensation domain"/>
    <property type="match status" value="4"/>
</dbReference>
<evidence type="ECO:0000256" key="2">
    <source>
        <dbReference type="ARBA" id="ARBA00022450"/>
    </source>
</evidence>
<feature type="domain" description="Carrier" evidence="6">
    <location>
        <begin position="3104"/>
        <end position="3178"/>
    </location>
</feature>
<dbReference type="CDD" id="cd12117">
    <property type="entry name" value="A_NRPS_Srf_like"/>
    <property type="match status" value="1"/>
</dbReference>
<gene>
    <name evidence="7" type="ORF">K7B10_11740</name>
</gene>
<accession>A0ABS8E342</accession>
<dbReference type="Pfam" id="PF00668">
    <property type="entry name" value="Condensation"/>
    <property type="match status" value="4"/>
</dbReference>
<protein>
    <submittedName>
        <fullName evidence="7">Amino acid adenylation domain-containing protein</fullName>
    </submittedName>
</protein>
<dbReference type="Gene3D" id="3.30.559.10">
    <property type="entry name" value="Chloramphenicol acetyltransferase-like domain"/>
    <property type="match status" value="4"/>
</dbReference>
<dbReference type="RefSeq" id="WP_229336084.1">
    <property type="nucleotide sequence ID" value="NZ_JAINUL010000001.1"/>
</dbReference>
<keyword evidence="5" id="KW-0045">Antibiotic biosynthesis</keyword>
<keyword evidence="4" id="KW-0677">Repeat</keyword>
<evidence type="ECO:0000256" key="4">
    <source>
        <dbReference type="ARBA" id="ARBA00022737"/>
    </source>
</evidence>
<dbReference type="InterPro" id="IPR023213">
    <property type="entry name" value="CAT-like_dom_sf"/>
</dbReference>
<dbReference type="InterPro" id="IPR020845">
    <property type="entry name" value="AMP-binding_CS"/>
</dbReference>
<dbReference type="Gene3D" id="3.40.50.980">
    <property type="match status" value="4"/>
</dbReference>
<proteinExistence type="predicted"/>
<evidence type="ECO:0000313" key="8">
    <source>
        <dbReference type="Proteomes" id="UP001520654"/>
    </source>
</evidence>
<dbReference type="SUPFAM" id="SSF47336">
    <property type="entry name" value="ACP-like"/>
    <property type="match status" value="3"/>
</dbReference>
<evidence type="ECO:0000256" key="5">
    <source>
        <dbReference type="ARBA" id="ARBA00023194"/>
    </source>
</evidence>
<dbReference type="InterPro" id="IPR001242">
    <property type="entry name" value="Condensation_dom"/>
</dbReference>
<dbReference type="PROSITE" id="PS00012">
    <property type="entry name" value="PHOSPHOPANTETHEINE"/>
    <property type="match status" value="3"/>
</dbReference>